<evidence type="ECO:0000313" key="2">
    <source>
        <dbReference type="EMBL" id="RPD59935.1"/>
    </source>
</evidence>
<sequence length="93" mass="10357">MGVRARARPGLHGFPVLSGGRSPGARPGPVRQKSRGFPEWYAVAVLLPSFGCTLQCDRYRRVMQKKPRITLCETYVLSRNAHGLEHGFEFCGL</sequence>
<keyword evidence="3" id="KW-1185">Reference proteome</keyword>
<feature type="compositionally biased region" description="Low complexity" evidence="1">
    <location>
        <begin position="18"/>
        <end position="29"/>
    </location>
</feature>
<dbReference type="AlphaFoldDB" id="A0A5C2S7T4"/>
<feature type="region of interest" description="Disordered" evidence="1">
    <location>
        <begin position="1"/>
        <end position="33"/>
    </location>
</feature>
<dbReference type="Proteomes" id="UP000313359">
    <property type="component" value="Unassembled WGS sequence"/>
</dbReference>
<evidence type="ECO:0000256" key="1">
    <source>
        <dbReference type="SAM" id="MobiDB-lite"/>
    </source>
</evidence>
<name>A0A5C2S7T4_9APHY</name>
<gene>
    <name evidence="2" type="ORF">L227DRAFT_118404</name>
</gene>
<organism evidence="2 3">
    <name type="scientific">Lentinus tigrinus ALCF2SS1-6</name>
    <dbReference type="NCBI Taxonomy" id="1328759"/>
    <lineage>
        <taxon>Eukaryota</taxon>
        <taxon>Fungi</taxon>
        <taxon>Dikarya</taxon>
        <taxon>Basidiomycota</taxon>
        <taxon>Agaricomycotina</taxon>
        <taxon>Agaricomycetes</taxon>
        <taxon>Polyporales</taxon>
        <taxon>Polyporaceae</taxon>
        <taxon>Lentinus</taxon>
    </lineage>
</organism>
<accession>A0A5C2S7T4</accession>
<evidence type="ECO:0000313" key="3">
    <source>
        <dbReference type="Proteomes" id="UP000313359"/>
    </source>
</evidence>
<protein>
    <submittedName>
        <fullName evidence="2">Uncharacterized protein</fullName>
    </submittedName>
</protein>
<dbReference type="EMBL" id="ML122268">
    <property type="protein sequence ID" value="RPD59935.1"/>
    <property type="molecule type" value="Genomic_DNA"/>
</dbReference>
<proteinExistence type="predicted"/>
<reference evidence="2" key="1">
    <citation type="journal article" date="2018" name="Genome Biol. Evol.">
        <title>Genomics and development of Lentinus tigrinus, a white-rot wood-decaying mushroom with dimorphic fruiting bodies.</title>
        <authorList>
            <person name="Wu B."/>
            <person name="Xu Z."/>
            <person name="Knudson A."/>
            <person name="Carlson A."/>
            <person name="Chen N."/>
            <person name="Kovaka S."/>
            <person name="LaButti K."/>
            <person name="Lipzen A."/>
            <person name="Pennachio C."/>
            <person name="Riley R."/>
            <person name="Schakwitz W."/>
            <person name="Umezawa K."/>
            <person name="Ohm R.A."/>
            <person name="Grigoriev I.V."/>
            <person name="Nagy L.G."/>
            <person name="Gibbons J."/>
            <person name="Hibbett D."/>
        </authorList>
    </citation>
    <scope>NUCLEOTIDE SEQUENCE [LARGE SCALE GENOMIC DNA]</scope>
    <source>
        <strain evidence="2">ALCF2SS1-6</strain>
    </source>
</reference>